<dbReference type="SUPFAM" id="SSF53756">
    <property type="entry name" value="UDP-Glycosyltransferase/glycogen phosphorylase"/>
    <property type="match status" value="1"/>
</dbReference>
<dbReference type="STRING" id="663278.Ethha_2415"/>
<dbReference type="Proteomes" id="UP000001551">
    <property type="component" value="Chromosome"/>
</dbReference>
<dbReference type="GO" id="GO:0009103">
    <property type="term" value="P:lipopolysaccharide biosynthetic process"/>
    <property type="evidence" value="ECO:0007669"/>
    <property type="project" value="TreeGrafter"/>
</dbReference>
<dbReference type="PANTHER" id="PTHR46401:SF2">
    <property type="entry name" value="GLYCOSYLTRANSFERASE WBBK-RELATED"/>
    <property type="match status" value="1"/>
</dbReference>
<accession>E6U599</accession>
<proteinExistence type="predicted"/>
<keyword evidence="1 2" id="KW-0808">Transferase</keyword>
<gene>
    <name evidence="2" type="ordered locus">Ethha_2415</name>
</gene>
<dbReference type="eggNOG" id="COG0438">
    <property type="taxonomic scope" value="Bacteria"/>
</dbReference>
<evidence type="ECO:0000313" key="3">
    <source>
        <dbReference type="Proteomes" id="UP000001551"/>
    </source>
</evidence>
<dbReference type="RefSeq" id="WP_013486258.1">
    <property type="nucleotide sequence ID" value="NC_014828.1"/>
</dbReference>
<name>E6U599_ETHHY</name>
<dbReference type="HOGENOM" id="CLU_041762_0_0_9"/>
<dbReference type="Pfam" id="PF13692">
    <property type="entry name" value="Glyco_trans_1_4"/>
    <property type="match status" value="1"/>
</dbReference>
<evidence type="ECO:0000256" key="1">
    <source>
        <dbReference type="ARBA" id="ARBA00022679"/>
    </source>
</evidence>
<dbReference type="Gene3D" id="3.40.50.2000">
    <property type="entry name" value="Glycogen Phosphorylase B"/>
    <property type="match status" value="1"/>
</dbReference>
<organism evidence="2 3">
    <name type="scientific">Ethanoligenens harbinense (strain DSM 18485 / JCM 12961 / CGMCC 1.5033 / YUAN-3)</name>
    <dbReference type="NCBI Taxonomy" id="663278"/>
    <lineage>
        <taxon>Bacteria</taxon>
        <taxon>Bacillati</taxon>
        <taxon>Bacillota</taxon>
        <taxon>Clostridia</taxon>
        <taxon>Eubacteriales</taxon>
        <taxon>Oscillospiraceae</taxon>
        <taxon>Ethanoligenens</taxon>
    </lineage>
</organism>
<dbReference type="PANTHER" id="PTHR46401">
    <property type="entry name" value="GLYCOSYLTRANSFERASE WBBK-RELATED"/>
    <property type="match status" value="1"/>
</dbReference>
<dbReference type="EMBL" id="CP002400">
    <property type="protein sequence ID" value="ADU27912.1"/>
    <property type="molecule type" value="Genomic_DNA"/>
</dbReference>
<dbReference type="GO" id="GO:0016757">
    <property type="term" value="F:glycosyltransferase activity"/>
    <property type="evidence" value="ECO:0007669"/>
    <property type="project" value="TreeGrafter"/>
</dbReference>
<dbReference type="KEGG" id="eha:Ethha_2415"/>
<sequence>MKTTHTFPDDWVARKNVLFITTKNLNYIRNAQEIACLRRSAGQLQVIGCEKGGTISRLLRVWLRLLFLPVRSYDVVFIGFAPQLILPFWGWKFRKQTVVADFFISFYETLVFDRQIFRTKSLAAALAHRLDTTVCQRADRVFADTCADADYFIRKFGLTAEKTKVFYLEADMSVFYPRKSLPARLGPTEKFVVLYFGSILPLQGVDVILQCVRLMRQDTSIVFNLIGPVPQKERRLCADLPNVHFTDWLPQNDLAERIAQADLCLAGHFNARIQKACRTIPGKAYIYHAMGKPMILGDNPANHELFDENGKTVYYVRMGDAGSLAEKIRQIALHAVQ</sequence>
<evidence type="ECO:0000313" key="2">
    <source>
        <dbReference type="EMBL" id="ADU27912.1"/>
    </source>
</evidence>
<reference evidence="2 3" key="1">
    <citation type="submission" date="2010-12" db="EMBL/GenBank/DDBJ databases">
        <title>Complete sequence of Ethanoligenens harbinense YUAN-3.</title>
        <authorList>
            <person name="Lucas S."/>
            <person name="Copeland A."/>
            <person name="Lapidus A."/>
            <person name="Cheng J.-F."/>
            <person name="Bruce D."/>
            <person name="Goodwin L."/>
            <person name="Pitluck S."/>
            <person name="Chertkov O."/>
            <person name="Misra M."/>
            <person name="Detter J.C."/>
            <person name="Han C."/>
            <person name="Tapia R."/>
            <person name="Land M."/>
            <person name="Hauser L."/>
            <person name="Jeffries C."/>
            <person name="Kyrpides N."/>
            <person name="Ivanova N."/>
            <person name="Mikhailova N."/>
            <person name="Wang A."/>
            <person name="Mouttaki H."/>
            <person name="He Z."/>
            <person name="Zhou J."/>
            <person name="Hemme C.L."/>
            <person name="Woyke T."/>
        </authorList>
    </citation>
    <scope>NUCLEOTIDE SEQUENCE [LARGE SCALE GENOMIC DNA]</scope>
    <source>
        <strain evidence="3">DSM 18485 / JCM 12961 / CGMCC 1.5033 / YUAN-3</strain>
    </source>
</reference>
<dbReference type="AlphaFoldDB" id="E6U599"/>
<protein>
    <submittedName>
        <fullName evidence="2">Glycosyl transferase group 1</fullName>
    </submittedName>
</protein>
<keyword evidence="3" id="KW-1185">Reference proteome</keyword>